<proteinExistence type="predicted"/>
<dbReference type="AlphaFoldDB" id="A0A816SXI1"/>
<name>A0A816SXI1_BRANA</name>
<feature type="domain" description="Replication factor A C-terminal" evidence="2">
    <location>
        <begin position="435"/>
        <end position="522"/>
    </location>
</feature>
<evidence type="ECO:0000313" key="3">
    <source>
        <dbReference type="EMBL" id="CAF2093611.1"/>
    </source>
</evidence>
<protein>
    <submittedName>
        <fullName evidence="3">(rape) hypothetical protein</fullName>
    </submittedName>
</protein>
<reference evidence="3" key="1">
    <citation type="submission" date="2021-01" db="EMBL/GenBank/DDBJ databases">
        <authorList>
            <consortium name="Genoscope - CEA"/>
            <person name="William W."/>
        </authorList>
    </citation>
    <scope>NUCLEOTIDE SEQUENCE</scope>
</reference>
<dbReference type="Gene3D" id="2.40.50.140">
    <property type="entry name" value="Nucleic acid-binding proteins"/>
    <property type="match status" value="2"/>
</dbReference>
<sequence>MDSFCFSPSDFVYKALSPPFLLRILFIQLLIRVLFRLRFSAMSSNGKSTSEKPKGVETDSSTGSINLIGTPYVSSSHTISEPHSKQGKGEASVTSGLTKLSGKTSVSSGVLIGVPKSRNPYGMKNGVSSGVRGKAVVSSGGKGKAIVSAEVVAFRSVKYGSHDGELRFRLIHYWEARNVVTKVLIGLEMLLIDEEETVIQGFIPAGRIDTYLPHMRAGGIYRLNTFYGSNNKTLYRVAESSFTVTFSTTSVLSDLDDSSVCFPEDRFRFHGYEEFDAACDLKGDLYDYIGHIKLVNGQVLGENLVLDDADIASSRRVMLHVQTHDGPVMKLYLWDKAASEFCERFKASGGTAHVILVTTLNPKRLGGALALSSMAPSRVFLDTDVQATRDYLNWMNMNLDVANRVNADIVTKSETVTIGELFSYMKQEDAKVVAWFECIATVGDVVHGSSWYYIGCGVCHTKATKGPTSLMCKKCGKTSIVGVAQYLTKISVYDNDDQASFVLLGDAGHELSGKKASELVEDYFEANEDVGGDHLVPVPQVLIDTIGQTRKFVVKVSKHNLTGQTQSLTVTKVMTLEVPEVEANLEGNVAVPDTRETLDKEDADDDPSTCFGSVKRAADKVEAEDPKRARSG</sequence>
<feature type="compositionally biased region" description="Basic and acidic residues" evidence="1">
    <location>
        <begin position="616"/>
        <end position="632"/>
    </location>
</feature>
<dbReference type="EMBL" id="HG994359">
    <property type="protein sequence ID" value="CAF2093611.1"/>
    <property type="molecule type" value="Genomic_DNA"/>
</dbReference>
<dbReference type="InterPro" id="IPR013955">
    <property type="entry name" value="Rep_factor-A_C"/>
</dbReference>
<gene>
    <name evidence="3" type="ORF">DARMORV10_A05P01940.1</name>
</gene>
<dbReference type="Pfam" id="PF08646">
    <property type="entry name" value="Rep_fac-A_C"/>
    <property type="match status" value="1"/>
</dbReference>
<dbReference type="SUPFAM" id="SSF50249">
    <property type="entry name" value="Nucleic acid-binding proteins"/>
    <property type="match status" value="1"/>
</dbReference>
<dbReference type="PANTHER" id="PTHR47165:SF4">
    <property type="entry name" value="OS03G0429900 PROTEIN"/>
    <property type="match status" value="1"/>
</dbReference>
<evidence type="ECO:0000256" key="1">
    <source>
        <dbReference type="SAM" id="MobiDB-lite"/>
    </source>
</evidence>
<feature type="region of interest" description="Disordered" evidence="1">
    <location>
        <begin position="74"/>
        <end position="94"/>
    </location>
</feature>
<dbReference type="InterPro" id="IPR012340">
    <property type="entry name" value="NA-bd_OB-fold"/>
</dbReference>
<dbReference type="PANTHER" id="PTHR47165">
    <property type="entry name" value="OS03G0429900 PROTEIN"/>
    <property type="match status" value="1"/>
</dbReference>
<dbReference type="CDD" id="cd04480">
    <property type="entry name" value="RPA1_DBD_A_like"/>
    <property type="match status" value="1"/>
</dbReference>
<accession>A0A816SXI1</accession>
<evidence type="ECO:0000259" key="2">
    <source>
        <dbReference type="Pfam" id="PF08646"/>
    </source>
</evidence>
<organism evidence="3">
    <name type="scientific">Brassica napus</name>
    <name type="common">Rape</name>
    <dbReference type="NCBI Taxonomy" id="3708"/>
    <lineage>
        <taxon>Eukaryota</taxon>
        <taxon>Viridiplantae</taxon>
        <taxon>Streptophyta</taxon>
        <taxon>Embryophyta</taxon>
        <taxon>Tracheophyta</taxon>
        <taxon>Spermatophyta</taxon>
        <taxon>Magnoliopsida</taxon>
        <taxon>eudicotyledons</taxon>
        <taxon>Gunneridae</taxon>
        <taxon>Pentapetalae</taxon>
        <taxon>rosids</taxon>
        <taxon>malvids</taxon>
        <taxon>Brassicales</taxon>
        <taxon>Brassicaceae</taxon>
        <taxon>Brassiceae</taxon>
        <taxon>Brassica</taxon>
    </lineage>
</organism>
<dbReference type="Proteomes" id="UP001295469">
    <property type="component" value="Chromosome A05"/>
</dbReference>
<feature type="region of interest" description="Disordered" evidence="1">
    <location>
        <begin position="44"/>
        <end position="63"/>
    </location>
</feature>
<feature type="region of interest" description="Disordered" evidence="1">
    <location>
        <begin position="592"/>
        <end position="632"/>
    </location>
</feature>